<dbReference type="InterPro" id="IPR002763">
    <property type="entry name" value="DUF72"/>
</dbReference>
<reference evidence="1 2" key="1">
    <citation type="submission" date="2015-09" db="EMBL/GenBank/DDBJ databases">
        <title>Genome announcement of multiple Pseudomonas syringae strains.</title>
        <authorList>
            <person name="Thakur S."/>
            <person name="Wang P.W."/>
            <person name="Gong Y."/>
            <person name="Weir B.S."/>
            <person name="Guttman D.S."/>
        </authorList>
    </citation>
    <scope>NUCLEOTIDE SEQUENCE [LARGE SCALE GENOMIC DNA]</scope>
    <source>
        <strain evidence="1 2">ICMP9419</strain>
    </source>
</reference>
<name>A0A0P9NDI0_PSESX</name>
<dbReference type="Proteomes" id="UP000050381">
    <property type="component" value="Unassembled WGS sequence"/>
</dbReference>
<accession>A0A0P9NDI0</accession>
<organism evidence="1 2">
    <name type="scientific">Pseudomonas syringae pv. castaneae</name>
    <dbReference type="NCBI Taxonomy" id="264450"/>
    <lineage>
        <taxon>Bacteria</taxon>
        <taxon>Pseudomonadati</taxon>
        <taxon>Pseudomonadota</taxon>
        <taxon>Gammaproteobacteria</taxon>
        <taxon>Pseudomonadales</taxon>
        <taxon>Pseudomonadaceae</taxon>
        <taxon>Pseudomonas</taxon>
        <taxon>Pseudomonas syringae</taxon>
    </lineage>
</organism>
<evidence type="ECO:0000313" key="1">
    <source>
        <dbReference type="EMBL" id="KPW95261.1"/>
    </source>
</evidence>
<comment type="caution">
    <text evidence="1">The sequence shown here is derived from an EMBL/GenBank/DDBJ whole genome shotgun (WGS) entry which is preliminary data.</text>
</comment>
<dbReference type="Gene3D" id="3.20.20.410">
    <property type="entry name" value="Protein of unknown function UPF0759"/>
    <property type="match status" value="1"/>
</dbReference>
<dbReference type="AlphaFoldDB" id="A0A0P9NDI0"/>
<dbReference type="EMBL" id="LJQD01000268">
    <property type="protein sequence ID" value="KPW95261.1"/>
    <property type="molecule type" value="Genomic_DNA"/>
</dbReference>
<dbReference type="PATRIC" id="fig|264450.4.peg.3683"/>
<proteinExistence type="predicted"/>
<sequence length="296" mass="33585">MGARSSRLTVSRLPYYLGCPSWSENAWRDSLYPEDARPNDFLNLYTQVFNAVEGNTTFYARPAATTVQRWAETMPDDFRFTAKFHKDISHNGDLREQVGAAEEFIRLLAPLGGRIAPFWLQLPASFTPQRLAELAGFLDELNVPLAVEVRNMAFFMKGDEERMLNRLLLDRGVERICLDSRALFSCVSSEPAVLHAQSKKPKVPPRPAALTLFPQVRFIGGPDLEANDQFLVQWVEKVAVWIEEGRTPYVFLHTPDNVRAAEQAMRFHQQLMARLPGLPALFELDRGPQVEQLGLL</sequence>
<protein>
    <recommendedName>
        <fullName evidence="3">DUF72 domain-containing protein</fullName>
    </recommendedName>
</protein>
<dbReference type="PANTHER" id="PTHR30348">
    <property type="entry name" value="UNCHARACTERIZED PROTEIN YECE"/>
    <property type="match status" value="1"/>
</dbReference>
<evidence type="ECO:0000313" key="2">
    <source>
        <dbReference type="Proteomes" id="UP000050381"/>
    </source>
</evidence>
<evidence type="ECO:0008006" key="3">
    <source>
        <dbReference type="Google" id="ProtNLM"/>
    </source>
</evidence>
<gene>
    <name evidence="1" type="ORF">ALO79_06130</name>
</gene>
<dbReference type="SUPFAM" id="SSF117396">
    <property type="entry name" value="TM1631-like"/>
    <property type="match status" value="1"/>
</dbReference>
<dbReference type="Pfam" id="PF01904">
    <property type="entry name" value="DUF72"/>
    <property type="match status" value="1"/>
</dbReference>
<dbReference type="PANTHER" id="PTHR30348:SF9">
    <property type="entry name" value="UPF0759 PROTEIN YECE"/>
    <property type="match status" value="1"/>
</dbReference>
<dbReference type="InterPro" id="IPR036520">
    <property type="entry name" value="UPF0759_sf"/>
</dbReference>